<organism evidence="1 2">
    <name type="scientific">Tetragenococcus halophilus subsp. halophilus</name>
    <dbReference type="NCBI Taxonomy" id="1513897"/>
    <lineage>
        <taxon>Bacteria</taxon>
        <taxon>Bacillati</taxon>
        <taxon>Bacillota</taxon>
        <taxon>Bacilli</taxon>
        <taxon>Lactobacillales</taxon>
        <taxon>Enterococcaceae</taxon>
        <taxon>Tetragenococcus</taxon>
    </lineage>
</organism>
<dbReference type="Proteomes" id="UP000236214">
    <property type="component" value="Unassembled WGS sequence"/>
</dbReference>
<evidence type="ECO:0000313" key="1">
    <source>
        <dbReference type="EMBL" id="GBD67864.1"/>
    </source>
</evidence>
<evidence type="ECO:0000313" key="2">
    <source>
        <dbReference type="Proteomes" id="UP000236214"/>
    </source>
</evidence>
<dbReference type="Pfam" id="PF06115">
    <property type="entry name" value="DUF956"/>
    <property type="match status" value="1"/>
</dbReference>
<dbReference type="EMBL" id="BDEC01000027">
    <property type="protein sequence ID" value="GBD67864.1"/>
    <property type="molecule type" value="Genomic_DNA"/>
</dbReference>
<protein>
    <submittedName>
        <fullName evidence="1">ManO protein</fullName>
    </submittedName>
</protein>
<name>A0A2H6CQ44_TETHA</name>
<proteinExistence type="predicted"/>
<gene>
    <name evidence="1" type="primary">manO</name>
    <name evidence="1" type="ORF">TEHN7118_0670</name>
</gene>
<sequence length="141" mass="16306">MIHAKITSEVELYMVQSLNTKIDLTMDATSFVGLAKYGQVLIGDKAFEFYNTKNAQDYIQIPWEEVDYVVASVLFKGKWIPRYAIETKKDGTFNFASKDTKKVLRAMRPYVAYDHMVQANSFFKVIKRGLLSFGKKKKRSR</sequence>
<dbReference type="PIRSF" id="PIRSF021265">
    <property type="entry name" value="DUF956"/>
    <property type="match status" value="1"/>
</dbReference>
<keyword evidence="2" id="KW-1185">Reference proteome</keyword>
<dbReference type="AlphaFoldDB" id="A0A2H6CQ44"/>
<reference evidence="1 2" key="1">
    <citation type="submission" date="2016-05" db="EMBL/GenBank/DDBJ databases">
        <title>Whole genome sequencing of Tetragenococcus halophilus subsp. halophilus NISL 7118.</title>
        <authorList>
            <person name="Shiwa Y."/>
            <person name="Nishimura I."/>
            <person name="Yoshikawa H."/>
            <person name="Koyama Y."/>
            <person name="Oguma T."/>
        </authorList>
    </citation>
    <scope>NUCLEOTIDE SEQUENCE [LARGE SCALE GENOMIC DNA]</scope>
    <source>
        <strain evidence="1 2">NISL 7118</strain>
    </source>
</reference>
<accession>A0A2H6CQ44</accession>
<comment type="caution">
    <text evidence="1">The sequence shown here is derived from an EMBL/GenBank/DDBJ whole genome shotgun (WGS) entry which is preliminary data.</text>
</comment>
<dbReference type="InterPro" id="IPR010360">
    <property type="entry name" value="DUF956"/>
</dbReference>